<keyword evidence="4" id="KW-0433">Leucine-rich repeat</keyword>
<dbReference type="Proteomes" id="UP001152798">
    <property type="component" value="Chromosome 4"/>
</dbReference>
<reference evidence="16" key="1">
    <citation type="submission" date="2022-01" db="EMBL/GenBank/DDBJ databases">
        <authorList>
            <person name="King R."/>
        </authorList>
    </citation>
    <scope>NUCLEOTIDE SEQUENCE</scope>
</reference>
<keyword evidence="11" id="KW-0675">Receptor</keyword>
<evidence type="ECO:0000256" key="5">
    <source>
        <dbReference type="ARBA" id="ARBA00022692"/>
    </source>
</evidence>
<evidence type="ECO:0000259" key="15">
    <source>
        <dbReference type="PROSITE" id="PS50104"/>
    </source>
</evidence>
<evidence type="ECO:0000256" key="4">
    <source>
        <dbReference type="ARBA" id="ARBA00022614"/>
    </source>
</evidence>
<evidence type="ECO:0000256" key="8">
    <source>
        <dbReference type="ARBA" id="ARBA00022859"/>
    </source>
</evidence>
<accession>A0A9P0MPM4</accession>
<dbReference type="GO" id="GO:0045087">
    <property type="term" value="P:innate immune response"/>
    <property type="evidence" value="ECO:0007669"/>
    <property type="project" value="UniProtKB-KW"/>
</dbReference>
<dbReference type="InterPro" id="IPR035897">
    <property type="entry name" value="Toll_tir_struct_dom_sf"/>
</dbReference>
<evidence type="ECO:0000256" key="7">
    <source>
        <dbReference type="ARBA" id="ARBA00022737"/>
    </source>
</evidence>
<keyword evidence="8" id="KW-0391">Immunity</keyword>
<gene>
    <name evidence="16" type="ORF">NEZAVI_LOCUS9607</name>
</gene>
<evidence type="ECO:0000313" key="16">
    <source>
        <dbReference type="EMBL" id="CAH1400344.1"/>
    </source>
</evidence>
<sequence>MLSMILVAAVVAQGARGSGDWPAEMFPSDASPDDAVYFPEADGCRFVICKVNQFFVYGKNCTRVPEYPGEPATSLTIIVTNIGAIREEAFKSWGHLLSLSINMNSGLNKIEGGAFKPLASLTNLTISNNYNLKTLPSDVFSGLNSLQELRLIKNNIKSIFSITLASRPFLLPSLKYLDLSDNPFQAITREDFAEMEGSGLDTLTLSLCGLYSIEPNSFSWFTELKVLNLDNNKLSTETLSKLVINLNRTAPLLRHLGIGSNFLNKNPYEFLSLVAQTNISSIDLKENHFEFVIPSSLEDSPFPLMPNIRELDLSAVSGYELQPGTFSPALPNLERLIFSKNRLPGLLPGLRLSSLVELDLSDNVCENCLVMPHFEIEDNSLAAMISLEHLTLSNNYLFHVSRYMLTGLYSLRNLYMSNCSIFHILEYSFENLTSLEYLDLSHNKFAKKDALPAAAFYGLTNLTSLRLDSCDISSFFEPEIFKFLPNLEYLTLKDNKLAKLVPIQFTVLPNLEILDVSNNGLLPWNERLFSENYKLREILMNSNHIYKFTNEMIEDVAGLEVLKLRSNPFSCTCTLVRAFQDSGVDYLKKSYGINDPAVKCYLPKQWIEQRVTDFLALNSDSYECLPWALIGAAMGVFFLVTLIVCMVAAYYLRWYIRYWVFLLRQKWRSNFPGKKLSSTRGKYKYDAFVSYCNEDRNFVIRLVAMLENYDPYYRLCVFERDFKAGDIISQSVVDCLSSSRKSILILTDAFARSQWCQWELQMAHHKRIFFKQEGHEDSLILVKLGDVMEAHMTPTLRYLMKTRVYLQWHSDPKRQRIFWQKLRDALRPSLSDIISV</sequence>
<dbReference type="InterPro" id="IPR003591">
    <property type="entry name" value="Leu-rich_rpt_typical-subtyp"/>
</dbReference>
<dbReference type="SUPFAM" id="SSF52200">
    <property type="entry name" value="Toll/Interleukin receptor TIR domain"/>
    <property type="match status" value="1"/>
</dbReference>
<comment type="subcellular location">
    <subcellularLocation>
        <location evidence="1">Membrane</location>
        <topology evidence="1">Single-pass type I membrane protein</topology>
    </subcellularLocation>
</comment>
<evidence type="ECO:0000313" key="17">
    <source>
        <dbReference type="Proteomes" id="UP001152798"/>
    </source>
</evidence>
<evidence type="ECO:0000256" key="13">
    <source>
        <dbReference type="SAM" id="Phobius"/>
    </source>
</evidence>
<keyword evidence="3" id="KW-0399">Innate immunity</keyword>
<dbReference type="PROSITE" id="PS51450">
    <property type="entry name" value="LRR"/>
    <property type="match status" value="1"/>
</dbReference>
<feature type="signal peptide" evidence="14">
    <location>
        <begin position="1"/>
        <end position="17"/>
    </location>
</feature>
<comment type="similarity">
    <text evidence="2">Belongs to the Toll-like receptor family.</text>
</comment>
<evidence type="ECO:0000256" key="14">
    <source>
        <dbReference type="SAM" id="SignalP"/>
    </source>
</evidence>
<dbReference type="Gene3D" id="3.80.10.10">
    <property type="entry name" value="Ribonuclease Inhibitor"/>
    <property type="match status" value="3"/>
</dbReference>
<evidence type="ECO:0000256" key="1">
    <source>
        <dbReference type="ARBA" id="ARBA00004479"/>
    </source>
</evidence>
<dbReference type="InterPro" id="IPR017241">
    <property type="entry name" value="Toll-like_receptor"/>
</dbReference>
<keyword evidence="6 14" id="KW-0732">Signal</keyword>
<dbReference type="SUPFAM" id="SSF52047">
    <property type="entry name" value="RNI-like"/>
    <property type="match status" value="1"/>
</dbReference>
<dbReference type="InterPro" id="IPR000157">
    <property type="entry name" value="TIR_dom"/>
</dbReference>
<dbReference type="SMART" id="SM00369">
    <property type="entry name" value="LRR_TYP"/>
    <property type="match status" value="11"/>
</dbReference>
<evidence type="ECO:0000256" key="10">
    <source>
        <dbReference type="ARBA" id="ARBA00023136"/>
    </source>
</evidence>
<dbReference type="AlphaFoldDB" id="A0A9P0MPM4"/>
<dbReference type="GO" id="GO:0004888">
    <property type="term" value="F:transmembrane signaling receptor activity"/>
    <property type="evidence" value="ECO:0007669"/>
    <property type="project" value="InterPro"/>
</dbReference>
<evidence type="ECO:0000256" key="3">
    <source>
        <dbReference type="ARBA" id="ARBA00022588"/>
    </source>
</evidence>
<feature type="chain" id="PRO_5040111945" description="TIR domain-containing protein" evidence="14">
    <location>
        <begin position="18"/>
        <end position="836"/>
    </location>
</feature>
<evidence type="ECO:0000256" key="6">
    <source>
        <dbReference type="ARBA" id="ARBA00022729"/>
    </source>
</evidence>
<protein>
    <recommendedName>
        <fullName evidence="15">TIR domain-containing protein</fullName>
    </recommendedName>
</protein>
<dbReference type="FunFam" id="3.40.50.10140:FF:000001">
    <property type="entry name" value="Toll-like receptor 2"/>
    <property type="match status" value="1"/>
</dbReference>
<proteinExistence type="inferred from homology"/>
<keyword evidence="17" id="KW-1185">Reference proteome</keyword>
<evidence type="ECO:0000256" key="11">
    <source>
        <dbReference type="ARBA" id="ARBA00023170"/>
    </source>
</evidence>
<feature type="transmembrane region" description="Helical" evidence="13">
    <location>
        <begin position="627"/>
        <end position="652"/>
    </location>
</feature>
<dbReference type="GO" id="GO:0002224">
    <property type="term" value="P:toll-like receptor signaling pathway"/>
    <property type="evidence" value="ECO:0007669"/>
    <property type="project" value="InterPro"/>
</dbReference>
<dbReference type="InterPro" id="IPR001611">
    <property type="entry name" value="Leu-rich_rpt"/>
</dbReference>
<dbReference type="PIRSF" id="PIRSF037595">
    <property type="entry name" value="Toll-like_receptor"/>
    <property type="match status" value="1"/>
</dbReference>
<name>A0A9P0MPM4_NEZVI</name>
<evidence type="ECO:0000256" key="12">
    <source>
        <dbReference type="ARBA" id="ARBA00023180"/>
    </source>
</evidence>
<dbReference type="PANTHER" id="PTHR24365:SF530">
    <property type="entry name" value="MSTPROX-RELATED"/>
    <property type="match status" value="1"/>
</dbReference>
<dbReference type="SMART" id="SM00255">
    <property type="entry name" value="TIR"/>
    <property type="match status" value="1"/>
</dbReference>
<evidence type="ECO:0000256" key="2">
    <source>
        <dbReference type="ARBA" id="ARBA00009634"/>
    </source>
</evidence>
<dbReference type="Gene3D" id="3.40.50.10140">
    <property type="entry name" value="Toll/interleukin-1 receptor homology (TIR) domain"/>
    <property type="match status" value="1"/>
</dbReference>
<dbReference type="EMBL" id="OV725080">
    <property type="protein sequence ID" value="CAH1400344.1"/>
    <property type="molecule type" value="Genomic_DNA"/>
</dbReference>
<dbReference type="Pfam" id="PF13676">
    <property type="entry name" value="TIR_2"/>
    <property type="match status" value="1"/>
</dbReference>
<evidence type="ECO:0000256" key="9">
    <source>
        <dbReference type="ARBA" id="ARBA00022989"/>
    </source>
</evidence>
<dbReference type="GO" id="GO:0005886">
    <property type="term" value="C:plasma membrane"/>
    <property type="evidence" value="ECO:0007669"/>
    <property type="project" value="TreeGrafter"/>
</dbReference>
<keyword evidence="12" id="KW-0325">Glycoprotein</keyword>
<dbReference type="SUPFAM" id="SSF52058">
    <property type="entry name" value="L domain-like"/>
    <property type="match status" value="1"/>
</dbReference>
<dbReference type="InterPro" id="IPR032675">
    <property type="entry name" value="LRR_dom_sf"/>
</dbReference>
<dbReference type="PANTHER" id="PTHR24365">
    <property type="entry name" value="TOLL-LIKE RECEPTOR"/>
    <property type="match status" value="1"/>
</dbReference>
<keyword evidence="7" id="KW-0677">Repeat</keyword>
<organism evidence="16 17">
    <name type="scientific">Nezara viridula</name>
    <name type="common">Southern green stink bug</name>
    <name type="synonym">Cimex viridulus</name>
    <dbReference type="NCBI Taxonomy" id="85310"/>
    <lineage>
        <taxon>Eukaryota</taxon>
        <taxon>Metazoa</taxon>
        <taxon>Ecdysozoa</taxon>
        <taxon>Arthropoda</taxon>
        <taxon>Hexapoda</taxon>
        <taxon>Insecta</taxon>
        <taxon>Pterygota</taxon>
        <taxon>Neoptera</taxon>
        <taxon>Paraneoptera</taxon>
        <taxon>Hemiptera</taxon>
        <taxon>Heteroptera</taxon>
        <taxon>Panheteroptera</taxon>
        <taxon>Pentatomomorpha</taxon>
        <taxon>Pentatomoidea</taxon>
        <taxon>Pentatomidae</taxon>
        <taxon>Pentatominae</taxon>
        <taxon>Nezara</taxon>
    </lineage>
</organism>
<keyword evidence="9 13" id="KW-1133">Transmembrane helix</keyword>
<keyword evidence="5 13" id="KW-0812">Transmembrane</keyword>
<dbReference type="OrthoDB" id="6160824at2759"/>
<feature type="domain" description="TIR" evidence="15">
    <location>
        <begin position="683"/>
        <end position="826"/>
    </location>
</feature>
<dbReference type="PROSITE" id="PS50104">
    <property type="entry name" value="TIR"/>
    <property type="match status" value="1"/>
</dbReference>
<keyword evidence="10 13" id="KW-0472">Membrane</keyword>
<dbReference type="Pfam" id="PF13855">
    <property type="entry name" value="LRR_8"/>
    <property type="match status" value="3"/>
</dbReference>